<name>A0ACB0XLC2_MELEN</name>
<organism evidence="1 2">
    <name type="scientific">Meloidogyne enterolobii</name>
    <name type="common">Root-knot nematode worm</name>
    <name type="synonym">Meloidogyne mayaguensis</name>
    <dbReference type="NCBI Taxonomy" id="390850"/>
    <lineage>
        <taxon>Eukaryota</taxon>
        <taxon>Metazoa</taxon>
        <taxon>Ecdysozoa</taxon>
        <taxon>Nematoda</taxon>
        <taxon>Chromadorea</taxon>
        <taxon>Rhabditida</taxon>
        <taxon>Tylenchina</taxon>
        <taxon>Tylenchomorpha</taxon>
        <taxon>Tylenchoidea</taxon>
        <taxon>Meloidogynidae</taxon>
        <taxon>Meloidogyninae</taxon>
        <taxon>Meloidogyne</taxon>
    </lineage>
</organism>
<dbReference type="EMBL" id="CAVMJV010000001">
    <property type="protein sequence ID" value="CAK5007222.1"/>
    <property type="molecule type" value="Genomic_DNA"/>
</dbReference>
<accession>A0ACB0XLC2</accession>
<comment type="caution">
    <text evidence="1">The sequence shown here is derived from an EMBL/GenBank/DDBJ whole genome shotgun (WGS) entry which is preliminary data.</text>
</comment>
<proteinExistence type="predicted"/>
<protein>
    <submittedName>
        <fullName evidence="1">Uncharacterized protein</fullName>
    </submittedName>
</protein>
<sequence>MSENLILGILIFALFLDLLAFTLILPLFPSILEHFSKLQQKNNDPLFSTFSQLSGYIQSILNVPSLDRYNNVFFGGILGSLFSFLQFLSSPIFGAFSDKYGRKPLLLFAVFGSLISYSFWSISGLSFSLFFFSRLIGGLSKASISLAIAIVTDLLPDERRGKGMALVGACFSLAFIAGPSIGACLSLHGRDNDQFNSRPAYLAIVLTILEALILLIFLPETLKNNEEKRKNKTSNQDYSLWTFINPLSTPKSSKKSEDIPSNKFLLNSISLIYFSFLLFFSALEFTLGFLTHIRFYYDSRQQGKLYLISGICMLLIQGVFVRRSPSTSKAQSKCALFGLIAIVPAYLFMAIANSEFLLYTGLLFYSISSATVVPSLTALFSRYCEQTQRGAFLGIFRSVGALSRAFGPLLGSTLFWMFGPTLSYSFGAICLLIPMFMFIKLRNNLKWTNEEIQNIKNE</sequence>
<evidence type="ECO:0000313" key="1">
    <source>
        <dbReference type="EMBL" id="CAK5007222.1"/>
    </source>
</evidence>
<keyword evidence="2" id="KW-1185">Reference proteome</keyword>
<reference evidence="1" key="1">
    <citation type="submission" date="2023-11" db="EMBL/GenBank/DDBJ databases">
        <authorList>
            <person name="Poullet M."/>
        </authorList>
    </citation>
    <scope>NUCLEOTIDE SEQUENCE</scope>
    <source>
        <strain evidence="1">E1834</strain>
    </source>
</reference>
<evidence type="ECO:0000313" key="2">
    <source>
        <dbReference type="Proteomes" id="UP001497535"/>
    </source>
</evidence>
<dbReference type="Proteomes" id="UP001497535">
    <property type="component" value="Unassembled WGS sequence"/>
</dbReference>
<gene>
    <name evidence="1" type="ORF">MENTE1834_LOCUS716</name>
</gene>